<proteinExistence type="inferred from homology"/>
<keyword evidence="2" id="KW-0805">Transcription regulation</keyword>
<dbReference type="Pfam" id="PF04545">
    <property type="entry name" value="Sigma70_r4"/>
    <property type="match status" value="1"/>
</dbReference>
<dbReference type="InterPro" id="IPR007627">
    <property type="entry name" value="RNA_pol_sigma70_r2"/>
</dbReference>
<evidence type="ECO:0000256" key="2">
    <source>
        <dbReference type="ARBA" id="ARBA00023015"/>
    </source>
</evidence>
<evidence type="ECO:0000256" key="4">
    <source>
        <dbReference type="ARBA" id="ARBA00023125"/>
    </source>
</evidence>
<dbReference type="GO" id="GO:0016987">
    <property type="term" value="F:sigma factor activity"/>
    <property type="evidence" value="ECO:0007669"/>
    <property type="project" value="UniProtKB-KW"/>
</dbReference>
<keyword evidence="3" id="KW-0731">Sigma factor</keyword>
<dbReference type="InterPro" id="IPR039425">
    <property type="entry name" value="RNA_pol_sigma-70-like"/>
</dbReference>
<dbReference type="PANTHER" id="PTHR43133:SF8">
    <property type="entry name" value="RNA POLYMERASE SIGMA FACTOR HI_1459-RELATED"/>
    <property type="match status" value="1"/>
</dbReference>
<dbReference type="GO" id="GO:0006352">
    <property type="term" value="P:DNA-templated transcription initiation"/>
    <property type="evidence" value="ECO:0007669"/>
    <property type="project" value="InterPro"/>
</dbReference>
<evidence type="ECO:0000313" key="9">
    <source>
        <dbReference type="Proteomes" id="UP000266552"/>
    </source>
</evidence>
<dbReference type="KEGG" id="plw:D5F53_18400"/>
<evidence type="ECO:0000256" key="1">
    <source>
        <dbReference type="ARBA" id="ARBA00010641"/>
    </source>
</evidence>
<evidence type="ECO:0000259" key="7">
    <source>
        <dbReference type="Pfam" id="PF04545"/>
    </source>
</evidence>
<evidence type="ECO:0000256" key="3">
    <source>
        <dbReference type="ARBA" id="ARBA00023082"/>
    </source>
</evidence>
<dbReference type="GO" id="GO:0003677">
    <property type="term" value="F:DNA binding"/>
    <property type="evidence" value="ECO:0007669"/>
    <property type="project" value="UniProtKB-KW"/>
</dbReference>
<dbReference type="InterPro" id="IPR014284">
    <property type="entry name" value="RNA_pol_sigma-70_dom"/>
</dbReference>
<evidence type="ECO:0000313" key="8">
    <source>
        <dbReference type="EMBL" id="AYB45131.1"/>
    </source>
</evidence>
<dbReference type="InterPro" id="IPR013324">
    <property type="entry name" value="RNA_pol_sigma_r3/r4-like"/>
</dbReference>
<dbReference type="InterPro" id="IPR007630">
    <property type="entry name" value="RNA_pol_sigma70_r4"/>
</dbReference>
<dbReference type="PANTHER" id="PTHR43133">
    <property type="entry name" value="RNA POLYMERASE ECF-TYPE SIGMA FACTO"/>
    <property type="match status" value="1"/>
</dbReference>
<sequence>MSIQPMKPEMKELDIEVTIERVLNGELQAFVHIVEAFQQQIFMYCWRLLNQRQDAEDAVQEIMVKAYQKLETYKPETSFSAWLYKMAYHHCLNMLRRKRYFQNIAPKLRADKEHTASAEQEAQKYIISEPMEHALRRLSPDERNLLILRIFEEKSFAEIGQILDKTKETVKKRYSRLIQKLKKWMHNREEEPRWNFNEMTWKKS</sequence>
<dbReference type="Proteomes" id="UP000266552">
    <property type="component" value="Chromosome"/>
</dbReference>
<dbReference type="Pfam" id="PF04542">
    <property type="entry name" value="Sigma70_r2"/>
    <property type="match status" value="1"/>
</dbReference>
<dbReference type="SUPFAM" id="SSF88946">
    <property type="entry name" value="Sigma2 domain of RNA polymerase sigma factors"/>
    <property type="match status" value="1"/>
</dbReference>
<gene>
    <name evidence="8" type="ORF">D5F53_18400</name>
</gene>
<reference evidence="8 9" key="1">
    <citation type="submission" date="2018-09" db="EMBL/GenBank/DDBJ databases">
        <title>Genome Sequence of Paenibacillus lautus Strain E7593-69, Azo Dye-Degrading Bacteria, Isolated from Commercial Tattoo Inks.</title>
        <authorList>
            <person name="Nho S.W."/>
            <person name="Kim S.-J."/>
            <person name="Kweon O."/>
            <person name="Cerniglia C.E."/>
        </authorList>
    </citation>
    <scope>NUCLEOTIDE SEQUENCE [LARGE SCALE GENOMIC DNA]</scope>
    <source>
        <strain evidence="8 9">E7593-69</strain>
    </source>
</reference>
<dbReference type="InterPro" id="IPR013325">
    <property type="entry name" value="RNA_pol_sigma_r2"/>
</dbReference>
<name>A0A385TNT4_PAELA</name>
<keyword evidence="9" id="KW-1185">Reference proteome</keyword>
<dbReference type="EMBL" id="CP032412">
    <property type="protein sequence ID" value="AYB45131.1"/>
    <property type="molecule type" value="Genomic_DNA"/>
</dbReference>
<organism evidence="8 9">
    <name type="scientific">Paenibacillus lautus</name>
    <name type="common">Bacillus lautus</name>
    <dbReference type="NCBI Taxonomy" id="1401"/>
    <lineage>
        <taxon>Bacteria</taxon>
        <taxon>Bacillati</taxon>
        <taxon>Bacillota</taxon>
        <taxon>Bacilli</taxon>
        <taxon>Bacillales</taxon>
        <taxon>Paenibacillaceae</taxon>
        <taxon>Paenibacillus</taxon>
    </lineage>
</organism>
<dbReference type="RefSeq" id="WP_119848969.1">
    <property type="nucleotide sequence ID" value="NZ_CP032412.1"/>
</dbReference>
<dbReference type="InterPro" id="IPR036388">
    <property type="entry name" value="WH-like_DNA-bd_sf"/>
</dbReference>
<dbReference type="Gene3D" id="1.10.1740.10">
    <property type="match status" value="1"/>
</dbReference>
<keyword evidence="4" id="KW-0238">DNA-binding</keyword>
<feature type="domain" description="RNA polymerase sigma-70 region 4" evidence="7">
    <location>
        <begin position="134"/>
        <end position="183"/>
    </location>
</feature>
<evidence type="ECO:0000256" key="5">
    <source>
        <dbReference type="ARBA" id="ARBA00023163"/>
    </source>
</evidence>
<evidence type="ECO:0000259" key="6">
    <source>
        <dbReference type="Pfam" id="PF04542"/>
    </source>
</evidence>
<protein>
    <submittedName>
        <fullName evidence="8">Sigma-70 family RNA polymerase sigma factor</fullName>
    </submittedName>
</protein>
<feature type="domain" description="RNA polymerase sigma-70 region 2" evidence="6">
    <location>
        <begin position="33"/>
        <end position="99"/>
    </location>
</feature>
<keyword evidence="5" id="KW-0804">Transcription</keyword>
<dbReference type="NCBIfam" id="TIGR02937">
    <property type="entry name" value="sigma70-ECF"/>
    <property type="match status" value="1"/>
</dbReference>
<dbReference type="SUPFAM" id="SSF88659">
    <property type="entry name" value="Sigma3 and sigma4 domains of RNA polymerase sigma factors"/>
    <property type="match status" value="1"/>
</dbReference>
<dbReference type="CDD" id="cd06171">
    <property type="entry name" value="Sigma70_r4"/>
    <property type="match status" value="1"/>
</dbReference>
<dbReference type="Gene3D" id="1.10.10.10">
    <property type="entry name" value="Winged helix-like DNA-binding domain superfamily/Winged helix DNA-binding domain"/>
    <property type="match status" value="1"/>
</dbReference>
<comment type="similarity">
    <text evidence="1">Belongs to the sigma-70 factor family. ECF subfamily.</text>
</comment>
<dbReference type="AlphaFoldDB" id="A0A385TNT4"/>
<accession>A0A385TNT4</accession>